<dbReference type="Proteomes" id="UP000193411">
    <property type="component" value="Unassembled WGS sequence"/>
</dbReference>
<gene>
    <name evidence="2" type="ORF">BCR44DRAFT_1015100</name>
</gene>
<keyword evidence="1" id="KW-0812">Transmembrane</keyword>
<proteinExistence type="predicted"/>
<keyword evidence="1" id="KW-1133">Transmembrane helix</keyword>
<evidence type="ECO:0000313" key="3">
    <source>
        <dbReference type="Proteomes" id="UP000193411"/>
    </source>
</evidence>
<feature type="transmembrane region" description="Helical" evidence="1">
    <location>
        <begin position="150"/>
        <end position="173"/>
    </location>
</feature>
<dbReference type="AlphaFoldDB" id="A0A1Y2HVK9"/>
<comment type="caution">
    <text evidence="2">The sequence shown here is derived from an EMBL/GenBank/DDBJ whole genome shotgun (WGS) entry which is preliminary data.</text>
</comment>
<feature type="transmembrane region" description="Helical" evidence="1">
    <location>
        <begin position="75"/>
        <end position="97"/>
    </location>
</feature>
<dbReference type="EMBL" id="MCFL01000010">
    <property type="protein sequence ID" value="ORZ37984.1"/>
    <property type="molecule type" value="Genomic_DNA"/>
</dbReference>
<sequence length="195" mass="20552">MCKHLSLSHKVIMTSGSSLFPSVISLTLYLRGSASAAHSIPIFTSTCLLVALSIVVYLTRATFPTLTGPVQCRAIVVQLVLAGGLLVVAGILVAFTSAGRDDPASWGSLPSYFPVAVFYPIVAANSVTLVYSISCSAYSPPKWMPSATPMAGGITFALVFLLAHDIIMLTHGVGLTACLHWPLDHVSGAWLGCFR</sequence>
<name>A0A1Y2HVK9_9FUNG</name>
<evidence type="ECO:0000313" key="2">
    <source>
        <dbReference type="EMBL" id="ORZ37984.1"/>
    </source>
</evidence>
<accession>A0A1Y2HVK9</accession>
<feature type="transmembrane region" description="Helical" evidence="1">
    <location>
        <begin position="42"/>
        <end position="63"/>
    </location>
</feature>
<keyword evidence="3" id="KW-1185">Reference proteome</keyword>
<feature type="transmembrane region" description="Helical" evidence="1">
    <location>
        <begin position="12"/>
        <end position="30"/>
    </location>
</feature>
<reference evidence="2 3" key="1">
    <citation type="submission" date="2016-07" db="EMBL/GenBank/DDBJ databases">
        <title>Pervasive Adenine N6-methylation of Active Genes in Fungi.</title>
        <authorList>
            <consortium name="DOE Joint Genome Institute"/>
            <person name="Mondo S.J."/>
            <person name="Dannebaum R.O."/>
            <person name="Kuo R.C."/>
            <person name="Labutti K."/>
            <person name="Haridas S."/>
            <person name="Kuo A."/>
            <person name="Salamov A."/>
            <person name="Ahrendt S.R."/>
            <person name="Lipzen A."/>
            <person name="Sullivan W."/>
            <person name="Andreopoulos W.B."/>
            <person name="Clum A."/>
            <person name="Lindquist E."/>
            <person name="Daum C."/>
            <person name="Ramamoorthy G.K."/>
            <person name="Gryganskyi A."/>
            <person name="Culley D."/>
            <person name="Magnuson J.K."/>
            <person name="James T.Y."/>
            <person name="O'Malley M.A."/>
            <person name="Stajich J.E."/>
            <person name="Spatafora J.W."/>
            <person name="Visel A."/>
            <person name="Grigoriev I.V."/>
        </authorList>
    </citation>
    <scope>NUCLEOTIDE SEQUENCE [LARGE SCALE GENOMIC DNA]</scope>
    <source>
        <strain evidence="2 3">PL171</strain>
    </source>
</reference>
<protein>
    <submittedName>
        <fullName evidence="2">Uncharacterized protein</fullName>
    </submittedName>
</protein>
<evidence type="ECO:0000256" key="1">
    <source>
        <dbReference type="SAM" id="Phobius"/>
    </source>
</evidence>
<feature type="transmembrane region" description="Helical" evidence="1">
    <location>
        <begin position="117"/>
        <end position="138"/>
    </location>
</feature>
<organism evidence="2 3">
    <name type="scientific">Catenaria anguillulae PL171</name>
    <dbReference type="NCBI Taxonomy" id="765915"/>
    <lineage>
        <taxon>Eukaryota</taxon>
        <taxon>Fungi</taxon>
        <taxon>Fungi incertae sedis</taxon>
        <taxon>Blastocladiomycota</taxon>
        <taxon>Blastocladiomycetes</taxon>
        <taxon>Blastocladiales</taxon>
        <taxon>Catenariaceae</taxon>
        <taxon>Catenaria</taxon>
    </lineage>
</organism>
<keyword evidence="1" id="KW-0472">Membrane</keyword>